<accession>A0A4R4EC88</accession>
<proteinExistence type="inferred from homology"/>
<dbReference type="InterPro" id="IPR005311">
    <property type="entry name" value="PBP_dimer"/>
</dbReference>
<dbReference type="PANTHER" id="PTHR30627:SF1">
    <property type="entry name" value="PEPTIDOGLYCAN D,D-TRANSPEPTIDASE FTSI"/>
    <property type="match status" value="1"/>
</dbReference>
<comment type="similarity">
    <text evidence="2">Belongs to the transpeptidase family.</text>
</comment>
<evidence type="ECO:0000256" key="2">
    <source>
        <dbReference type="ARBA" id="ARBA00007171"/>
    </source>
</evidence>
<dbReference type="InterPro" id="IPR005543">
    <property type="entry name" value="PASTA_dom"/>
</dbReference>
<comment type="subcellular location">
    <subcellularLocation>
        <location evidence="1">Membrane</location>
    </subcellularLocation>
</comment>
<keyword evidence="7" id="KW-1185">Reference proteome</keyword>
<name>A0A4R4EC88_9BACL</name>
<feature type="domain" description="PASTA" evidence="5">
    <location>
        <begin position="607"/>
        <end position="665"/>
    </location>
</feature>
<dbReference type="PANTHER" id="PTHR30627">
    <property type="entry name" value="PEPTIDOGLYCAN D,D-TRANSPEPTIDASE"/>
    <property type="match status" value="1"/>
</dbReference>
<dbReference type="GO" id="GO:0005886">
    <property type="term" value="C:plasma membrane"/>
    <property type="evidence" value="ECO:0007669"/>
    <property type="project" value="TreeGrafter"/>
</dbReference>
<evidence type="ECO:0000256" key="1">
    <source>
        <dbReference type="ARBA" id="ARBA00004370"/>
    </source>
</evidence>
<sequence length="745" mass="81678">MTKKTRLRTLLIGGLFTLLFISLIGRMYWIQVVKADAYVEMASKAWDKSDILKAVRGSIVDRNDKVLSEDVPAYTVSLNPQIVNDQGIVEDVVIGLAQILKSDNTNVSELEKKIRDAANKKKPDGSYYMDVEIRNEGMKIDKSKRDAIIQFIEDLRPKKKNKANSSGIYLRDEKKRYYPNGTLAAHVLGYVNKEGEAIQGVEKKYNDVLTGTPGKITTQRDAKGVELPNAKADITPPVNGKTLRLTIDKNIQFMMENTLEKYYQAYRPKSITAVAADPKTMEILGMVNFPNFNPNDFWNYNVESFTNQAVTAQYEPGSTFKIVTLAATVKEGIFKPGETYQSGKIKVPGNEVHDYNRVGWGVISYLNGLKHSSNVAFVNLGYYKLGQEKLVDYIKEFGFGEKTGIDLPAEGSGSIPMKWPSDFARATFGQNLYVTTIQQLAAYGAIANDGMMMWPHVVKEIVDPVTNNVIQKIGPTPVKQVVPPEAAREVTNLLAQTVQDPDKIATGLAAQVKGYNVAGKTGTANIVVNGKYSLNTWVTSFCGYAPADDPKVVMCIVADQPDLGGDYKRAKEVAPKAFSEMMEQVLTHLGVPSSEVIKENKVEVSDASVKIKVPDLSGLSENAAKNAGLQAGLNVVPYGTGTKVVLQYPPAGTEVGASQRVYVAMQQPNTIPIPDFTGMSQRDALELCNFLSLVYKINGEGYVVSQEVEGAGEVQTVVLNLMPPDERASLPTPTPDPKAKSQTKK</sequence>
<gene>
    <name evidence="6" type="ORF">E0485_16720</name>
</gene>
<evidence type="ECO:0000256" key="3">
    <source>
        <dbReference type="ARBA" id="ARBA00023136"/>
    </source>
</evidence>
<feature type="region of interest" description="Disordered" evidence="4">
    <location>
        <begin position="723"/>
        <end position="745"/>
    </location>
</feature>
<dbReference type="Pfam" id="PF00905">
    <property type="entry name" value="Transpeptidase"/>
    <property type="match status" value="1"/>
</dbReference>
<dbReference type="InterPro" id="IPR050515">
    <property type="entry name" value="Beta-lactam/transpept"/>
</dbReference>
<dbReference type="GO" id="GO:0008658">
    <property type="term" value="F:penicillin binding"/>
    <property type="evidence" value="ECO:0007669"/>
    <property type="project" value="InterPro"/>
</dbReference>
<dbReference type="PROSITE" id="PS51178">
    <property type="entry name" value="PASTA"/>
    <property type="match status" value="2"/>
</dbReference>
<dbReference type="EMBL" id="SKFG01000018">
    <property type="protein sequence ID" value="TCZ75538.1"/>
    <property type="molecule type" value="Genomic_DNA"/>
</dbReference>
<organism evidence="6 7">
    <name type="scientific">Paenibacillus albiflavus</name>
    <dbReference type="NCBI Taxonomy" id="2545760"/>
    <lineage>
        <taxon>Bacteria</taxon>
        <taxon>Bacillati</taxon>
        <taxon>Bacillota</taxon>
        <taxon>Bacilli</taxon>
        <taxon>Bacillales</taxon>
        <taxon>Paenibacillaceae</taxon>
        <taxon>Paenibacillus</taxon>
    </lineage>
</organism>
<evidence type="ECO:0000313" key="6">
    <source>
        <dbReference type="EMBL" id="TCZ75538.1"/>
    </source>
</evidence>
<dbReference type="InterPro" id="IPR001460">
    <property type="entry name" value="PCN-bd_Tpept"/>
</dbReference>
<dbReference type="GO" id="GO:0071555">
    <property type="term" value="P:cell wall organization"/>
    <property type="evidence" value="ECO:0007669"/>
    <property type="project" value="TreeGrafter"/>
</dbReference>
<dbReference type="SMART" id="SM00740">
    <property type="entry name" value="PASTA"/>
    <property type="match status" value="2"/>
</dbReference>
<dbReference type="Gene3D" id="3.90.1310.10">
    <property type="entry name" value="Penicillin-binding protein 2a (Domain 2)"/>
    <property type="match status" value="1"/>
</dbReference>
<evidence type="ECO:0000313" key="7">
    <source>
        <dbReference type="Proteomes" id="UP000295418"/>
    </source>
</evidence>
<dbReference type="Gene3D" id="3.40.710.10">
    <property type="entry name" value="DD-peptidase/beta-lactamase superfamily"/>
    <property type="match status" value="1"/>
</dbReference>
<dbReference type="OrthoDB" id="9804124at2"/>
<comment type="caution">
    <text evidence="6">The sequence shown here is derived from an EMBL/GenBank/DDBJ whole genome shotgun (WGS) entry which is preliminary data.</text>
</comment>
<dbReference type="Pfam" id="PF03793">
    <property type="entry name" value="PASTA"/>
    <property type="match status" value="1"/>
</dbReference>
<feature type="domain" description="PASTA" evidence="5">
    <location>
        <begin position="667"/>
        <end position="721"/>
    </location>
</feature>
<dbReference type="InterPro" id="IPR036138">
    <property type="entry name" value="PBP_dimer_sf"/>
</dbReference>
<evidence type="ECO:0000256" key="4">
    <source>
        <dbReference type="SAM" id="MobiDB-lite"/>
    </source>
</evidence>
<dbReference type="Pfam" id="PF03717">
    <property type="entry name" value="PBP_dimer"/>
    <property type="match status" value="1"/>
</dbReference>
<dbReference type="InterPro" id="IPR012338">
    <property type="entry name" value="Beta-lactam/transpept-like"/>
</dbReference>
<dbReference type="AlphaFoldDB" id="A0A4R4EC88"/>
<dbReference type="SUPFAM" id="SSF56519">
    <property type="entry name" value="Penicillin binding protein dimerisation domain"/>
    <property type="match status" value="1"/>
</dbReference>
<reference evidence="6 7" key="1">
    <citation type="submission" date="2019-03" db="EMBL/GenBank/DDBJ databases">
        <authorList>
            <person name="Kim M.K.M."/>
        </authorList>
    </citation>
    <scope>NUCLEOTIDE SEQUENCE [LARGE SCALE GENOMIC DNA]</scope>
    <source>
        <strain evidence="6 7">18JY21-1</strain>
    </source>
</reference>
<dbReference type="RefSeq" id="WP_132419218.1">
    <property type="nucleotide sequence ID" value="NZ_SKFG01000018.1"/>
</dbReference>
<keyword evidence="3" id="KW-0472">Membrane</keyword>
<dbReference type="Proteomes" id="UP000295418">
    <property type="component" value="Unassembled WGS sequence"/>
</dbReference>
<dbReference type="SUPFAM" id="SSF54184">
    <property type="entry name" value="Penicillin-binding protein 2x (pbp-2x), c-terminal domain"/>
    <property type="match status" value="2"/>
</dbReference>
<dbReference type="SUPFAM" id="SSF56601">
    <property type="entry name" value="beta-lactamase/transpeptidase-like"/>
    <property type="match status" value="1"/>
</dbReference>
<protein>
    <submittedName>
        <fullName evidence="6">PASTA domain-containing protein</fullName>
    </submittedName>
</protein>
<evidence type="ECO:0000259" key="5">
    <source>
        <dbReference type="PROSITE" id="PS51178"/>
    </source>
</evidence>